<protein>
    <recommendedName>
        <fullName evidence="4">N-acetyltransferase YedL</fullName>
    </recommendedName>
</protein>
<evidence type="ECO:0000313" key="3">
    <source>
        <dbReference type="Proteomes" id="UP000023104"/>
    </source>
</evidence>
<keyword evidence="3" id="KW-1185">Reference proteome</keyword>
<dbReference type="Proteomes" id="UP000023104">
    <property type="component" value="Unassembled WGS sequence"/>
</dbReference>
<evidence type="ECO:0000313" key="2">
    <source>
        <dbReference type="EMBL" id="EXX93742.1"/>
    </source>
</evidence>
<proteinExistence type="predicted"/>
<comment type="caution">
    <text evidence="2">The sequence shown here is derived from an EMBL/GenBank/DDBJ whole genome shotgun (WGS) entry which is preliminary data.</text>
</comment>
<dbReference type="EMBL" id="JDTF01000004">
    <property type="protein sequence ID" value="EXX93742.1"/>
    <property type="molecule type" value="Genomic_DNA"/>
</dbReference>
<name>A0ABN0RX40_9BORD</name>
<organism evidence="2 3">
    <name type="scientific">Bordetella holmesii 1058</name>
    <dbReference type="NCBI Taxonomy" id="1247648"/>
    <lineage>
        <taxon>Bacteria</taxon>
        <taxon>Pseudomonadati</taxon>
        <taxon>Pseudomonadota</taxon>
        <taxon>Betaproteobacteria</taxon>
        <taxon>Burkholderiales</taxon>
        <taxon>Alcaligenaceae</taxon>
        <taxon>Bordetella</taxon>
    </lineage>
</organism>
<evidence type="ECO:0008006" key="4">
    <source>
        <dbReference type="Google" id="ProtNLM"/>
    </source>
</evidence>
<gene>
    <name evidence="2" type="ORF">D559_1145</name>
</gene>
<accession>A0ABN0RX40</accession>
<sequence>MGGAGVSKHPLRRLPSPCAPAGHSDLRHGGWAHPGTGQAHSSIQAWARGK</sequence>
<evidence type="ECO:0000256" key="1">
    <source>
        <dbReference type="SAM" id="MobiDB-lite"/>
    </source>
</evidence>
<feature type="region of interest" description="Disordered" evidence="1">
    <location>
        <begin position="1"/>
        <end position="50"/>
    </location>
</feature>
<reference evidence="2 3" key="1">
    <citation type="submission" date="2014-02" db="EMBL/GenBank/DDBJ databases">
        <title>Whole Genome Sequencing Of Bordetella Holmesii, An Emerging Opportunistic Infection Of Humans.</title>
        <authorList>
            <person name="Tettelin H."/>
            <person name="Hooven T.A."/>
            <person name="Hine E."/>
            <person name="Su Q."/>
            <person name="Huard R.C."/>
            <person name="Della-Latta P."/>
            <person name="Daugherty S.C."/>
            <person name="Agrawal S."/>
            <person name="Sengamalay N."/>
            <person name="Tallon L.J."/>
            <person name="Sadzewicz L."/>
            <person name="Whittier S."/>
            <person name="Fraser C.M."/>
            <person name="Ratner A.J."/>
        </authorList>
    </citation>
    <scope>NUCLEOTIDE SEQUENCE [LARGE SCALE GENOMIC DNA]</scope>
    <source>
        <strain evidence="2 3">1058</strain>
    </source>
</reference>